<protein>
    <submittedName>
        <fullName evidence="1">Uncharacterized protein</fullName>
    </submittedName>
</protein>
<evidence type="ECO:0000313" key="2">
    <source>
        <dbReference type="Proteomes" id="UP000077266"/>
    </source>
</evidence>
<dbReference type="AlphaFoldDB" id="A0A165DNJ4"/>
<organism evidence="1 2">
    <name type="scientific">Exidia glandulosa HHB12029</name>
    <dbReference type="NCBI Taxonomy" id="1314781"/>
    <lineage>
        <taxon>Eukaryota</taxon>
        <taxon>Fungi</taxon>
        <taxon>Dikarya</taxon>
        <taxon>Basidiomycota</taxon>
        <taxon>Agaricomycotina</taxon>
        <taxon>Agaricomycetes</taxon>
        <taxon>Auriculariales</taxon>
        <taxon>Exidiaceae</taxon>
        <taxon>Exidia</taxon>
    </lineage>
</organism>
<sequence length="112" mass="12571">MHLACLQDYYVQGGVYGMNGRRIRMHLHPGRDASSRSEKYTSRNGSMPECGCIHGCICSQMQMPPWMHRNEDASKFVACIQPTHPCWVHRASCDDLGCILTHGARTGTPVHE</sequence>
<gene>
    <name evidence="1" type="ORF">EXIGLDRAFT_726569</name>
</gene>
<reference evidence="1 2" key="1">
    <citation type="journal article" date="2016" name="Mol. Biol. Evol.">
        <title>Comparative Genomics of Early-Diverging Mushroom-Forming Fungi Provides Insights into the Origins of Lignocellulose Decay Capabilities.</title>
        <authorList>
            <person name="Nagy L.G."/>
            <person name="Riley R."/>
            <person name="Tritt A."/>
            <person name="Adam C."/>
            <person name="Daum C."/>
            <person name="Floudas D."/>
            <person name="Sun H."/>
            <person name="Yadav J.S."/>
            <person name="Pangilinan J."/>
            <person name="Larsson K.H."/>
            <person name="Matsuura K."/>
            <person name="Barry K."/>
            <person name="Labutti K."/>
            <person name="Kuo R."/>
            <person name="Ohm R.A."/>
            <person name="Bhattacharya S.S."/>
            <person name="Shirouzu T."/>
            <person name="Yoshinaga Y."/>
            <person name="Martin F.M."/>
            <person name="Grigoriev I.V."/>
            <person name="Hibbett D.S."/>
        </authorList>
    </citation>
    <scope>NUCLEOTIDE SEQUENCE [LARGE SCALE GENOMIC DNA]</scope>
    <source>
        <strain evidence="1 2">HHB12029</strain>
    </source>
</reference>
<accession>A0A165DNJ4</accession>
<dbReference type="Proteomes" id="UP000077266">
    <property type="component" value="Unassembled WGS sequence"/>
</dbReference>
<keyword evidence="2" id="KW-1185">Reference proteome</keyword>
<proteinExistence type="predicted"/>
<evidence type="ECO:0000313" key="1">
    <source>
        <dbReference type="EMBL" id="KZV84982.1"/>
    </source>
</evidence>
<dbReference type="InParanoid" id="A0A165DNJ4"/>
<dbReference type="EMBL" id="KV426203">
    <property type="protein sequence ID" value="KZV84982.1"/>
    <property type="molecule type" value="Genomic_DNA"/>
</dbReference>
<name>A0A165DNJ4_EXIGL</name>